<feature type="transmembrane region" description="Helical" evidence="1">
    <location>
        <begin position="140"/>
        <end position="159"/>
    </location>
</feature>
<feature type="transmembrane region" description="Helical" evidence="1">
    <location>
        <begin position="309"/>
        <end position="329"/>
    </location>
</feature>
<dbReference type="Proteomes" id="UP000317010">
    <property type="component" value="Unassembled WGS sequence"/>
</dbReference>
<gene>
    <name evidence="3" type="ORF">JN11_00335</name>
</gene>
<feature type="transmembrane region" description="Helical" evidence="1">
    <location>
        <begin position="193"/>
        <end position="210"/>
    </location>
</feature>
<evidence type="ECO:0000259" key="2">
    <source>
        <dbReference type="Pfam" id="PF01757"/>
    </source>
</evidence>
<proteinExistence type="predicted"/>
<evidence type="ECO:0000256" key="1">
    <source>
        <dbReference type="SAM" id="Phobius"/>
    </source>
</evidence>
<accession>A0A562UFP6</accession>
<dbReference type="OrthoDB" id="290051at2"/>
<keyword evidence="1" id="KW-0472">Membrane</keyword>
<dbReference type="InterPro" id="IPR050879">
    <property type="entry name" value="Acyltransferase_3"/>
</dbReference>
<organism evidence="3 4">
    <name type="scientific">Mucilaginibacter frigoritolerans</name>
    <dbReference type="NCBI Taxonomy" id="652788"/>
    <lineage>
        <taxon>Bacteria</taxon>
        <taxon>Pseudomonadati</taxon>
        <taxon>Bacteroidota</taxon>
        <taxon>Sphingobacteriia</taxon>
        <taxon>Sphingobacteriales</taxon>
        <taxon>Sphingobacteriaceae</taxon>
        <taxon>Mucilaginibacter</taxon>
    </lineage>
</organism>
<dbReference type="GO" id="GO:0016020">
    <property type="term" value="C:membrane"/>
    <property type="evidence" value="ECO:0007669"/>
    <property type="project" value="TreeGrafter"/>
</dbReference>
<evidence type="ECO:0000313" key="4">
    <source>
        <dbReference type="Proteomes" id="UP000317010"/>
    </source>
</evidence>
<feature type="transmembrane region" description="Helical" evidence="1">
    <location>
        <begin position="20"/>
        <end position="39"/>
    </location>
</feature>
<feature type="transmembrane region" description="Helical" evidence="1">
    <location>
        <begin position="274"/>
        <end position="297"/>
    </location>
</feature>
<name>A0A562UFP6_9SPHI</name>
<feature type="transmembrane region" description="Helical" evidence="1">
    <location>
        <begin position="93"/>
        <end position="110"/>
    </location>
</feature>
<feature type="transmembrane region" description="Helical" evidence="1">
    <location>
        <begin position="244"/>
        <end position="262"/>
    </location>
</feature>
<reference evidence="3 4" key="1">
    <citation type="submission" date="2019-07" db="EMBL/GenBank/DDBJ databases">
        <title>Genomic Encyclopedia of Archaeal and Bacterial Type Strains, Phase II (KMG-II): from individual species to whole genera.</title>
        <authorList>
            <person name="Goeker M."/>
        </authorList>
    </citation>
    <scope>NUCLEOTIDE SEQUENCE [LARGE SCALE GENOMIC DNA]</scope>
    <source>
        <strain evidence="3 4">ATCC BAA-1854</strain>
    </source>
</reference>
<dbReference type="PANTHER" id="PTHR23028">
    <property type="entry name" value="ACETYLTRANSFERASE"/>
    <property type="match status" value="1"/>
</dbReference>
<dbReference type="GO" id="GO:0016747">
    <property type="term" value="F:acyltransferase activity, transferring groups other than amino-acyl groups"/>
    <property type="evidence" value="ECO:0007669"/>
    <property type="project" value="InterPro"/>
</dbReference>
<dbReference type="PANTHER" id="PTHR23028:SF131">
    <property type="entry name" value="BLR2367 PROTEIN"/>
    <property type="match status" value="1"/>
</dbReference>
<dbReference type="GO" id="GO:0000271">
    <property type="term" value="P:polysaccharide biosynthetic process"/>
    <property type="evidence" value="ECO:0007669"/>
    <property type="project" value="TreeGrafter"/>
</dbReference>
<dbReference type="RefSeq" id="WP_144908978.1">
    <property type="nucleotide sequence ID" value="NZ_VLLI01000001.1"/>
</dbReference>
<keyword evidence="1" id="KW-1133">Transmembrane helix</keyword>
<evidence type="ECO:0000313" key="3">
    <source>
        <dbReference type="EMBL" id="TWJ04618.1"/>
    </source>
</evidence>
<feature type="domain" description="Acyltransferase 3" evidence="2">
    <location>
        <begin position="15"/>
        <end position="325"/>
    </location>
</feature>
<sequence length="359" mass="41601">MKNNDIKEVRPDRFKELDALRGIAVLGVLLYHYTVAYDYHYNLDSTGKFHFIYGFLAVELFFMISGFVILLTLEKSKKKADFLVSRFSRLYPAYWASIFLTTLLITLFPIPTLGHYTAKEIVINLTMLQGFGKIRLIDQVYWTLKLELIFYGIMYIIYAAKQLKNIVYICFPWLTISVLSCLFKIPLKKYLDVLLILQYAPLFIAGINFYKLKSNSGGPMSHLLIVLSLLVEFLWVYHTDVDNSYLSVMIFLTAFYLIFYTFAYKGLPILKNKLLLFFGTISYSLYLLHNVIGYVIIYRLRTISDKQLFYIPITFVVVVSLAVLVTFGVEKPALKLIRTYYKKNKVPTGMKATDVAQLP</sequence>
<dbReference type="InterPro" id="IPR002656">
    <property type="entry name" value="Acyl_transf_3_dom"/>
</dbReference>
<dbReference type="AlphaFoldDB" id="A0A562UFP6"/>
<feature type="transmembrane region" description="Helical" evidence="1">
    <location>
        <begin position="222"/>
        <end position="238"/>
    </location>
</feature>
<keyword evidence="1" id="KW-0812">Transmembrane</keyword>
<feature type="transmembrane region" description="Helical" evidence="1">
    <location>
        <begin position="51"/>
        <end position="73"/>
    </location>
</feature>
<keyword evidence="4" id="KW-1185">Reference proteome</keyword>
<feature type="transmembrane region" description="Helical" evidence="1">
    <location>
        <begin position="166"/>
        <end position="187"/>
    </location>
</feature>
<protein>
    <submittedName>
        <fullName evidence="3">Peptidoglycan/LPS O-acetylase OafA/YrhL</fullName>
    </submittedName>
</protein>
<dbReference type="EMBL" id="VLLI01000001">
    <property type="protein sequence ID" value="TWJ04618.1"/>
    <property type="molecule type" value="Genomic_DNA"/>
</dbReference>
<dbReference type="Pfam" id="PF01757">
    <property type="entry name" value="Acyl_transf_3"/>
    <property type="match status" value="1"/>
</dbReference>
<comment type="caution">
    <text evidence="3">The sequence shown here is derived from an EMBL/GenBank/DDBJ whole genome shotgun (WGS) entry which is preliminary data.</text>
</comment>